<proteinExistence type="predicted"/>
<dbReference type="Proteomes" id="UP000018957">
    <property type="component" value="Unassembled WGS sequence"/>
</dbReference>
<comment type="caution">
    <text evidence="2">The sequence shown here is derived from an EMBL/GenBank/DDBJ whole genome shotgun (WGS) entry which is preliminary data.</text>
</comment>
<name>W3V8E6_9GAMM</name>
<feature type="domain" description="Bacterial EndoU nuclease" evidence="1">
    <location>
        <begin position="192"/>
        <end position="271"/>
    </location>
</feature>
<dbReference type="PATRIC" id="fig|1004151.3.peg.1889"/>
<evidence type="ECO:0000313" key="2">
    <source>
        <dbReference type="EMBL" id="ETS32092.1"/>
    </source>
</evidence>
<evidence type="ECO:0000313" key="3">
    <source>
        <dbReference type="Proteomes" id="UP000018957"/>
    </source>
</evidence>
<sequence length="283" mass="30102">MENNSLAGDKARESVKESTEYWKNKVREKLGENTVSQIVNGVLTATGDAGDLALATGDLALDSTLALGSCTMGAAYCDTAINDLKKKNQGAANALQSLVNGQAWDGIKETANKAYQGDQNALEQLSSVITGVLLPVNKLPVAETGGKLSEYTAIKGTISPANQKYVDILSPEAKQHILYGDSPTQGGHLYPGNPGKTVFPQNWTADKVVHEIGDIATSPKTQWYAQTGTGGVYTNAGKPARWVAWEVRDNVRVRVVYEPASGKIVTAFPDNNPASSALKPIKK</sequence>
<dbReference type="InterPro" id="IPR029501">
    <property type="entry name" value="EndoU_bac"/>
</dbReference>
<dbReference type="EMBL" id="AYSJ01000008">
    <property type="protein sequence ID" value="ETS32092.1"/>
    <property type="molecule type" value="Genomic_DNA"/>
</dbReference>
<dbReference type="GO" id="GO:0004519">
    <property type="term" value="F:endonuclease activity"/>
    <property type="evidence" value="ECO:0007669"/>
    <property type="project" value="InterPro"/>
</dbReference>
<dbReference type="Pfam" id="PF14436">
    <property type="entry name" value="EndoU_bacteria"/>
    <property type="match status" value="1"/>
</dbReference>
<reference evidence="2 3" key="1">
    <citation type="submission" date="2013-11" db="EMBL/GenBank/DDBJ databases">
        <title>Elucidation of the Photorhabdus temperata genome and generation of transposon mutant library to identify motility mutants.</title>
        <authorList>
            <person name="Hurst S.G.IV."/>
            <person name="Micheals B."/>
            <person name="Abebe-Akele F."/>
            <person name="Rowedder H."/>
            <person name="Bullock H."/>
            <person name="Jackobeck R."/>
            <person name="Janicki E."/>
            <person name="Tisa L.S."/>
        </authorList>
    </citation>
    <scope>NUCLEOTIDE SEQUENCE [LARGE SCALE GENOMIC DNA]</scope>
    <source>
        <strain evidence="2 3">NC19</strain>
    </source>
</reference>
<organism evidence="2 3">
    <name type="scientific">Photorhabdus khanii NC19</name>
    <dbReference type="NCBI Taxonomy" id="1004151"/>
    <lineage>
        <taxon>Bacteria</taxon>
        <taxon>Pseudomonadati</taxon>
        <taxon>Pseudomonadota</taxon>
        <taxon>Gammaproteobacteria</taxon>
        <taxon>Enterobacterales</taxon>
        <taxon>Morganellaceae</taxon>
        <taxon>Photorhabdus</taxon>
    </lineage>
</organism>
<protein>
    <submittedName>
        <fullName evidence="2">Bacterial EndoU nuclease</fullName>
    </submittedName>
</protein>
<evidence type="ECO:0000259" key="1">
    <source>
        <dbReference type="Pfam" id="PF14436"/>
    </source>
</evidence>
<dbReference type="AlphaFoldDB" id="W3V8E6"/>
<gene>
    <name evidence="2" type="ORF">PTE_01850</name>
</gene>
<accession>W3V8E6</accession>
<keyword evidence="3" id="KW-1185">Reference proteome</keyword>